<organism evidence="3 4">
    <name type="scientific">Chlamydia poikilotherma</name>
    <dbReference type="NCBI Taxonomy" id="1967783"/>
    <lineage>
        <taxon>Bacteria</taxon>
        <taxon>Pseudomonadati</taxon>
        <taxon>Chlamydiota</taxon>
        <taxon>Chlamydiia</taxon>
        <taxon>Chlamydiales</taxon>
        <taxon>Chlamydiaceae</taxon>
        <taxon>Chlamydia/Chlamydophila group</taxon>
        <taxon>Chlamydia</taxon>
    </lineage>
</organism>
<dbReference type="OrthoDB" id="18911at2"/>
<dbReference type="Proteomes" id="UP000258476">
    <property type="component" value="Chromosome"/>
</dbReference>
<evidence type="ECO:0000313" key="4">
    <source>
        <dbReference type="Proteomes" id="UP000258476"/>
    </source>
</evidence>
<dbReference type="KEGG" id="chla:C834K_0687"/>
<dbReference type="RefSeq" id="WP_117274432.1">
    <property type="nucleotide sequence ID" value="NZ_LS992154.1"/>
</dbReference>
<keyword evidence="4" id="KW-1185">Reference proteome</keyword>
<name>A0A3B0QH30_9CHLA</name>
<feature type="domain" description="SH3b" evidence="2">
    <location>
        <begin position="107"/>
        <end position="167"/>
    </location>
</feature>
<keyword evidence="1" id="KW-0732">Signal</keyword>
<gene>
    <name evidence="3" type="ORF">C834K_0687</name>
</gene>
<dbReference type="InterPro" id="IPR052354">
    <property type="entry name" value="Cell_Wall_Dynamics_Protein"/>
</dbReference>
<dbReference type="SMART" id="SM00287">
    <property type="entry name" value="SH3b"/>
    <property type="match status" value="2"/>
</dbReference>
<evidence type="ECO:0000313" key="3">
    <source>
        <dbReference type="EMBL" id="SYX09134.1"/>
    </source>
</evidence>
<feature type="signal peptide" evidence="1">
    <location>
        <begin position="1"/>
        <end position="24"/>
    </location>
</feature>
<sequence length="409" mass="45716">MRTLSISMLLFTIGSGISSASLHAAPSASKTPVAQMDKSSFSPFTGEIKGNRVRLRLAPHVDSSIIKELSKGDYIAVIGESKDYYTVAAPEGLKGYVFRTFVLDNVIEGEQVNVRLEPSTSAPVLVRLSRGTEIQATSSQPQGKWLEIALPSQCAFYVAKNFVSQKGSIDLYKHREGQKKIALDLLDSAVKFAQDELKKTLDSVDLEAIYKKINLVQSEEFSGVPGLQPLIQKALEEIQDTYLSKSLANQDKTIGKQQASSSSDTFYSMEKPVTTGSLLSRHIRKQTVIKTSPKTQGRESLEYSLFKIWASMHPQENAKKLTQDAFYDEEKKKKQTFVGELEVYPHVVKNNPGDYLLKDKENTIAFVYSTKIDLEKWLGKRVSVECLPRPNNHFAFPAYYIINIKEVIS</sequence>
<feature type="domain" description="SH3b" evidence="2">
    <location>
        <begin position="43"/>
        <end position="106"/>
    </location>
</feature>
<proteinExistence type="predicted"/>
<dbReference type="Pfam" id="PF08239">
    <property type="entry name" value="SH3_3"/>
    <property type="match status" value="1"/>
</dbReference>
<evidence type="ECO:0000256" key="1">
    <source>
        <dbReference type="SAM" id="SignalP"/>
    </source>
</evidence>
<dbReference type="InterPro" id="IPR003646">
    <property type="entry name" value="SH3-like_bac-type"/>
</dbReference>
<evidence type="ECO:0000259" key="2">
    <source>
        <dbReference type="SMART" id="SM00287"/>
    </source>
</evidence>
<feature type="chain" id="PRO_5017422026" evidence="1">
    <location>
        <begin position="25"/>
        <end position="409"/>
    </location>
</feature>
<dbReference type="PANTHER" id="PTHR34408:SF1">
    <property type="entry name" value="GLYCOSYL HYDROLASE FAMILY 19 DOMAIN-CONTAINING PROTEIN HI_1415"/>
    <property type="match status" value="1"/>
</dbReference>
<dbReference type="EMBL" id="LS992154">
    <property type="protein sequence ID" value="SYX09134.1"/>
    <property type="molecule type" value="Genomic_DNA"/>
</dbReference>
<dbReference type="PANTHER" id="PTHR34408">
    <property type="entry name" value="FAMILY PROTEIN, PUTATIVE-RELATED"/>
    <property type="match status" value="1"/>
</dbReference>
<dbReference type="Gene3D" id="2.30.30.40">
    <property type="entry name" value="SH3 Domains"/>
    <property type="match status" value="2"/>
</dbReference>
<accession>A0A3B0QH30</accession>
<protein>
    <submittedName>
        <fullName evidence="3">SH3 domain protein,Bacterial SH3 domain</fullName>
    </submittedName>
</protein>
<reference evidence="4" key="1">
    <citation type="submission" date="2017-11" db="EMBL/GenBank/DDBJ databases">
        <authorList>
            <person name="Seth-Smith MB H."/>
        </authorList>
    </citation>
    <scope>NUCLEOTIDE SEQUENCE [LARGE SCALE GENOMIC DNA]</scope>
</reference>
<dbReference type="AlphaFoldDB" id="A0A3B0QH30"/>